<evidence type="ECO:0000256" key="3">
    <source>
        <dbReference type="RuleBase" id="RU004508"/>
    </source>
</evidence>
<dbReference type="RefSeq" id="WP_302910095.1">
    <property type="nucleotide sequence ID" value="NZ_JAUMIS010000002.1"/>
</dbReference>
<dbReference type="EMBL" id="JAUMIS010000002">
    <property type="protein sequence ID" value="MDO3722405.1"/>
    <property type="molecule type" value="Genomic_DNA"/>
</dbReference>
<dbReference type="PANTHER" id="PTHR30244">
    <property type="entry name" value="TRANSAMINASE"/>
    <property type="match status" value="1"/>
</dbReference>
<evidence type="ECO:0000256" key="1">
    <source>
        <dbReference type="ARBA" id="ARBA00022898"/>
    </source>
</evidence>
<dbReference type="Proteomes" id="UP001168640">
    <property type="component" value="Unassembled WGS sequence"/>
</dbReference>
<dbReference type="SUPFAM" id="SSF53383">
    <property type="entry name" value="PLP-dependent transferases"/>
    <property type="match status" value="1"/>
</dbReference>
<proteinExistence type="inferred from homology"/>
<dbReference type="InterPro" id="IPR000653">
    <property type="entry name" value="DegT/StrS_aminotransferase"/>
</dbReference>
<accession>A0ABT8W2D6</accession>
<dbReference type="Pfam" id="PF01041">
    <property type="entry name" value="DegT_DnrJ_EryC1"/>
    <property type="match status" value="1"/>
</dbReference>
<sequence>MMSKVRPVGSRVPRPEPVPSNFRYPWAINGYLTEFLENGTQALSLSIAIAIAKKRDISAPEVILPAYGCPDLVAAVVAQGAKPVLVDLLSNTAQMDDNRLCHAIGPGCVAVVAVGFLGVPERLKVLSEICREREIFLIEDSAQCFPPSGITFSHADAIVLSFGRGKPINLMGGGALIYQRKLQPLVKEALGNTPSLAKSVGILWRFKRLVFNWLMMRLPYWAVEKVPFLHIGQTRYQECPYIRRAILSDTLLFAGIQYFFQRPYLGDLYRKELDELCDNGWRLLGSDCKRMDHPGCSVPRVRIALLAPSSTAREHAELALNRAGIGATNFYGAILPELEGLEGFFESAHFPVAKDFSSRLLTLPCHEDVRPGDIHKIVKIMKKLYSDDWASEADRVS</sequence>
<dbReference type="GO" id="GO:0008483">
    <property type="term" value="F:transaminase activity"/>
    <property type="evidence" value="ECO:0007669"/>
    <property type="project" value="UniProtKB-KW"/>
</dbReference>
<keyword evidence="4" id="KW-0808">Transferase</keyword>
<evidence type="ECO:0000256" key="2">
    <source>
        <dbReference type="ARBA" id="ARBA00037999"/>
    </source>
</evidence>
<dbReference type="InterPro" id="IPR015422">
    <property type="entry name" value="PyrdxlP-dep_Trfase_small"/>
</dbReference>
<keyword evidence="4" id="KW-0032">Aminotransferase</keyword>
<keyword evidence="1 3" id="KW-0663">Pyridoxal phosphate</keyword>
<dbReference type="Gene3D" id="3.90.1150.10">
    <property type="entry name" value="Aspartate Aminotransferase, domain 1"/>
    <property type="match status" value="1"/>
</dbReference>
<comment type="similarity">
    <text evidence="2 3">Belongs to the DegT/DnrJ/EryC1 family.</text>
</comment>
<comment type="caution">
    <text evidence="4">The sequence shown here is derived from an EMBL/GenBank/DDBJ whole genome shotgun (WGS) entry which is preliminary data.</text>
</comment>
<dbReference type="Gene3D" id="3.40.640.10">
    <property type="entry name" value="Type I PLP-dependent aspartate aminotransferase-like (Major domain)"/>
    <property type="match status" value="1"/>
</dbReference>
<evidence type="ECO:0000313" key="5">
    <source>
        <dbReference type="Proteomes" id="UP001168640"/>
    </source>
</evidence>
<evidence type="ECO:0000313" key="4">
    <source>
        <dbReference type="EMBL" id="MDO3722405.1"/>
    </source>
</evidence>
<reference evidence="4" key="1">
    <citation type="submission" date="2023-07" db="EMBL/GenBank/DDBJ databases">
        <title>Marinobacter sp. chi1 genome sequencing and assembly.</title>
        <authorList>
            <person name="Park S."/>
        </authorList>
    </citation>
    <scope>NUCLEOTIDE SEQUENCE</scope>
    <source>
        <strain evidence="4">Chi1</strain>
    </source>
</reference>
<protein>
    <submittedName>
        <fullName evidence="4">DegT/DnrJ/EryC1/StrS family aminotransferase</fullName>
    </submittedName>
</protein>
<dbReference type="PANTHER" id="PTHR30244:SF34">
    <property type="entry name" value="DTDP-4-AMINO-4,6-DIDEOXYGALACTOSE TRANSAMINASE"/>
    <property type="match status" value="1"/>
</dbReference>
<keyword evidence="5" id="KW-1185">Reference proteome</keyword>
<name>A0ABT8W2D6_9GAMM</name>
<dbReference type="InterPro" id="IPR015424">
    <property type="entry name" value="PyrdxlP-dep_Trfase"/>
</dbReference>
<organism evidence="4 5">
    <name type="scientific">Marinobacter suaedae</name>
    <dbReference type="NCBI Taxonomy" id="3057675"/>
    <lineage>
        <taxon>Bacteria</taxon>
        <taxon>Pseudomonadati</taxon>
        <taxon>Pseudomonadota</taxon>
        <taxon>Gammaproteobacteria</taxon>
        <taxon>Pseudomonadales</taxon>
        <taxon>Marinobacteraceae</taxon>
        <taxon>Marinobacter</taxon>
    </lineage>
</organism>
<dbReference type="InterPro" id="IPR015421">
    <property type="entry name" value="PyrdxlP-dep_Trfase_major"/>
</dbReference>
<gene>
    <name evidence="4" type="ORF">QVZ43_11790</name>
</gene>